<keyword evidence="2" id="KW-1185">Reference proteome</keyword>
<reference evidence="1 2" key="1">
    <citation type="submission" date="2023-03" db="EMBL/GenBank/DDBJ databases">
        <title>WGS of Gossypium arboreum.</title>
        <authorList>
            <person name="Yu D."/>
        </authorList>
    </citation>
    <scope>NUCLEOTIDE SEQUENCE [LARGE SCALE GENOMIC DNA]</scope>
    <source>
        <tissue evidence="1">Leaf</tissue>
    </source>
</reference>
<dbReference type="Proteomes" id="UP001358586">
    <property type="component" value="Chromosome 13"/>
</dbReference>
<sequence length="230" mass="26782">MEICEIEVAYFWNGSDGTILERLSYVCRDLDKWFKWVRREKRINVSSLRFLVAHLCLLTSSDDVLEEMVNAKLQMNMEVDREEIYWEQRERANWLKNGDRNTAFFHKFASQRKWLNHISCLEDSDGRIVEGDVGVGRIAHDYFVNLLSTQGVIDEEDILLGVEKCITDSMNADLDRPFTKEEIFGALLSMSPLKASGEDGLEMVFYQRFWPILGNEVACYCIDLLKVELM</sequence>
<comment type="caution">
    <text evidence="1">The sequence shown here is derived from an EMBL/GenBank/DDBJ whole genome shotgun (WGS) entry which is preliminary data.</text>
</comment>
<evidence type="ECO:0008006" key="3">
    <source>
        <dbReference type="Google" id="ProtNLM"/>
    </source>
</evidence>
<evidence type="ECO:0000313" key="2">
    <source>
        <dbReference type="Proteomes" id="UP001358586"/>
    </source>
</evidence>
<proteinExistence type="predicted"/>
<accession>A0ABR0MC93</accession>
<dbReference type="EMBL" id="JARKNE010000013">
    <property type="protein sequence ID" value="KAK5770841.1"/>
    <property type="molecule type" value="Genomic_DNA"/>
</dbReference>
<name>A0ABR0MC93_GOSAR</name>
<gene>
    <name evidence="1" type="ORF">PVK06_046997</name>
</gene>
<protein>
    <recommendedName>
        <fullName evidence="3">Reverse transcriptase</fullName>
    </recommendedName>
</protein>
<evidence type="ECO:0000313" key="1">
    <source>
        <dbReference type="EMBL" id="KAK5770841.1"/>
    </source>
</evidence>
<organism evidence="1 2">
    <name type="scientific">Gossypium arboreum</name>
    <name type="common">Tree cotton</name>
    <name type="synonym">Gossypium nanking</name>
    <dbReference type="NCBI Taxonomy" id="29729"/>
    <lineage>
        <taxon>Eukaryota</taxon>
        <taxon>Viridiplantae</taxon>
        <taxon>Streptophyta</taxon>
        <taxon>Embryophyta</taxon>
        <taxon>Tracheophyta</taxon>
        <taxon>Spermatophyta</taxon>
        <taxon>Magnoliopsida</taxon>
        <taxon>eudicotyledons</taxon>
        <taxon>Gunneridae</taxon>
        <taxon>Pentapetalae</taxon>
        <taxon>rosids</taxon>
        <taxon>malvids</taxon>
        <taxon>Malvales</taxon>
        <taxon>Malvaceae</taxon>
        <taxon>Malvoideae</taxon>
        <taxon>Gossypium</taxon>
    </lineage>
</organism>